<dbReference type="Pfam" id="PF07275">
    <property type="entry name" value="ArdA"/>
    <property type="match status" value="1"/>
</dbReference>
<accession>A0ABN3HCG4</accession>
<proteinExistence type="predicted"/>
<comment type="caution">
    <text evidence="1">The sequence shown here is derived from an EMBL/GenBank/DDBJ whole genome shotgun (WGS) entry which is preliminary data.</text>
</comment>
<evidence type="ECO:0000313" key="2">
    <source>
        <dbReference type="Proteomes" id="UP001501170"/>
    </source>
</evidence>
<organism evidence="1 2">
    <name type="scientific">Gordonia cholesterolivorans</name>
    <dbReference type="NCBI Taxonomy" id="559625"/>
    <lineage>
        <taxon>Bacteria</taxon>
        <taxon>Bacillati</taxon>
        <taxon>Actinomycetota</taxon>
        <taxon>Actinomycetes</taxon>
        <taxon>Mycobacteriales</taxon>
        <taxon>Gordoniaceae</taxon>
        <taxon>Gordonia</taxon>
    </lineage>
</organism>
<dbReference type="Proteomes" id="UP001501170">
    <property type="component" value="Unassembled WGS sequence"/>
</dbReference>
<reference evidence="1 2" key="1">
    <citation type="journal article" date="2019" name="Int. J. Syst. Evol. Microbiol.">
        <title>The Global Catalogue of Microorganisms (GCM) 10K type strain sequencing project: providing services to taxonomists for standard genome sequencing and annotation.</title>
        <authorList>
            <consortium name="The Broad Institute Genomics Platform"/>
            <consortium name="The Broad Institute Genome Sequencing Center for Infectious Disease"/>
            <person name="Wu L."/>
            <person name="Ma J."/>
        </authorList>
    </citation>
    <scope>NUCLEOTIDE SEQUENCE [LARGE SCALE GENOMIC DNA]</scope>
    <source>
        <strain evidence="1 2">JCM 16227</strain>
    </source>
</reference>
<dbReference type="RefSeq" id="WP_346075586.1">
    <property type="nucleotide sequence ID" value="NZ_BAAARB010000005.1"/>
</dbReference>
<name>A0ABN3HCG4_9ACTN</name>
<dbReference type="InterPro" id="IPR009899">
    <property type="entry name" value="ArdA"/>
</dbReference>
<dbReference type="EMBL" id="BAAARB010000005">
    <property type="protein sequence ID" value="GAA2375851.1"/>
    <property type="molecule type" value="Genomic_DNA"/>
</dbReference>
<protein>
    <recommendedName>
        <fullName evidence="3">Antirestriction protein</fullName>
    </recommendedName>
</protein>
<gene>
    <name evidence="1" type="ORF">GCM10009855_13900</name>
</gene>
<sequence length="178" mass="20435">MTNAHEPAIWAGCMHHFNCGFLVGEWFSAVDADEITLAAVHRSGPAVTPECEEIWAYDIENFPEAKEMDLLEAARWGELYEEVGDDAWPAFCSWVASGSYVEGGDQMPSVSDFRERYRGTWEDWNAYVWGYIVDIDLHHDWPEDAVRFFDFERYAAEMAHDFTVEPAPGRCVYVFSDN</sequence>
<evidence type="ECO:0008006" key="3">
    <source>
        <dbReference type="Google" id="ProtNLM"/>
    </source>
</evidence>
<keyword evidence="2" id="KW-1185">Reference proteome</keyword>
<evidence type="ECO:0000313" key="1">
    <source>
        <dbReference type="EMBL" id="GAA2375851.1"/>
    </source>
</evidence>